<keyword evidence="7" id="KW-0165">Cleavage on pair of basic residues</keyword>
<dbReference type="PROSITE" id="PS51257">
    <property type="entry name" value="PROKAR_LIPOPROTEIN"/>
    <property type="match status" value="1"/>
</dbReference>
<feature type="signal peptide" evidence="16">
    <location>
        <begin position="1"/>
        <end position="17"/>
    </location>
</feature>
<evidence type="ECO:0000256" key="13">
    <source>
        <dbReference type="ARBA" id="ARBA00023145"/>
    </source>
</evidence>
<evidence type="ECO:0000256" key="15">
    <source>
        <dbReference type="PIRSR" id="PIRSR601384-2"/>
    </source>
</evidence>
<evidence type="ECO:0000256" key="11">
    <source>
        <dbReference type="ARBA" id="ARBA00022833"/>
    </source>
</evidence>
<dbReference type="EC" id="3.4.24.39" evidence="4"/>
<sequence>MIAKALPLALLAGAASAACPLSVQITDPDNHVVNVAVTNTGNETVSVFRGNTVFSEHATKDLLVTDAEGNALPFEGIYVNYKRTGLAASSFQKIEAGQTITVSVNPARSYKLNGVSQAKVTAIQGFRYATGASTPSSIKELSLCADVLSGEVDVTPDQSAVAEQHISHKRDVPVSSRIQKRAITYSSCSTSQTTALKTSVTDAISMANAAYTAANTAAYYFTTWFISTSNEAKVRTIYNSVANVQTTSPKISCTDTYSDCTDGSALLYTVPSANVIVPCPNNGFWDFPELAPQCSGDDYDKAGSVLHEMAHLYGTTDWAYGPTAAKALSATKAAANADTYEMYAESVRLGGCTTG</sequence>
<dbReference type="PRINTS" id="PR00768">
    <property type="entry name" value="DEUTEROLYSIN"/>
</dbReference>
<evidence type="ECO:0000259" key="17">
    <source>
        <dbReference type="SMART" id="SM01351"/>
    </source>
</evidence>
<evidence type="ECO:0000256" key="12">
    <source>
        <dbReference type="ARBA" id="ARBA00023049"/>
    </source>
</evidence>
<dbReference type="SMART" id="SM01351">
    <property type="entry name" value="Aspzincin_M35"/>
    <property type="match status" value="1"/>
</dbReference>
<keyword evidence="6 18" id="KW-0645">Protease</keyword>
<evidence type="ECO:0000256" key="5">
    <source>
        <dbReference type="ARBA" id="ARBA00022525"/>
    </source>
</evidence>
<feature type="domain" description="Lysine-specific metallo-endopeptidase" evidence="17">
    <location>
        <begin position="210"/>
        <end position="345"/>
    </location>
</feature>
<dbReference type="OrthoDB" id="412874at2759"/>
<dbReference type="PANTHER" id="PTHR37016:SF5">
    <property type="entry name" value="DEUTEROLYSIN"/>
    <property type="match status" value="1"/>
</dbReference>
<keyword evidence="8 15" id="KW-0479">Metal-binding</keyword>
<dbReference type="Gene3D" id="2.60.40.2970">
    <property type="match status" value="1"/>
</dbReference>
<keyword evidence="19" id="KW-1185">Reference proteome</keyword>
<comment type="catalytic activity">
    <reaction evidence="1">
        <text>Preferential cleavage of bonds with hydrophobic residues in P1'. Also 3-Asn-|-Gln-4 and 8-Gly-|-Ser-9 bonds in insulin B chain.</text>
        <dbReference type="EC" id="3.4.24.39"/>
    </reaction>
</comment>
<protein>
    <recommendedName>
        <fullName evidence="4">deuterolysin</fullName>
        <ecNumber evidence="4">3.4.24.39</ecNumber>
    </recommendedName>
</protein>
<dbReference type="GO" id="GO:0004222">
    <property type="term" value="F:metalloendopeptidase activity"/>
    <property type="evidence" value="ECO:0007669"/>
    <property type="project" value="InterPro"/>
</dbReference>
<dbReference type="PANTHER" id="PTHR37016">
    <property type="match status" value="1"/>
</dbReference>
<feature type="active site" evidence="14">
    <location>
        <position position="308"/>
    </location>
</feature>
<feature type="binding site" evidence="15">
    <location>
        <position position="307"/>
    </location>
    <ligand>
        <name>Zn(2+)</name>
        <dbReference type="ChEBI" id="CHEBI:29105"/>
        <note>catalytic</note>
    </ligand>
</feature>
<accession>A0A5Q4BGT7</accession>
<dbReference type="Pfam" id="PF14521">
    <property type="entry name" value="Aspzincin_M35"/>
    <property type="match status" value="1"/>
</dbReference>
<dbReference type="InterPro" id="IPR050414">
    <property type="entry name" value="Fungal_M35_metalloproteases"/>
</dbReference>
<evidence type="ECO:0000256" key="6">
    <source>
        <dbReference type="ARBA" id="ARBA00022670"/>
    </source>
</evidence>
<dbReference type="Gene3D" id="3.40.390.10">
    <property type="entry name" value="Collagenase (Catalytic Domain)"/>
    <property type="match status" value="1"/>
</dbReference>
<organism evidence="18 19">
    <name type="scientific">Colletotrichum shisoi</name>
    <dbReference type="NCBI Taxonomy" id="2078593"/>
    <lineage>
        <taxon>Eukaryota</taxon>
        <taxon>Fungi</taxon>
        <taxon>Dikarya</taxon>
        <taxon>Ascomycota</taxon>
        <taxon>Pezizomycotina</taxon>
        <taxon>Sordariomycetes</taxon>
        <taxon>Hypocreomycetidae</taxon>
        <taxon>Glomerellales</taxon>
        <taxon>Glomerellaceae</taxon>
        <taxon>Colletotrichum</taxon>
        <taxon>Colletotrichum destructivum species complex</taxon>
    </lineage>
</organism>
<dbReference type="GO" id="GO:0046872">
    <property type="term" value="F:metal ion binding"/>
    <property type="evidence" value="ECO:0007669"/>
    <property type="project" value="UniProtKB-KW"/>
</dbReference>
<keyword evidence="10" id="KW-0378">Hydrolase</keyword>
<proteinExistence type="inferred from homology"/>
<evidence type="ECO:0000313" key="19">
    <source>
        <dbReference type="Proteomes" id="UP000326340"/>
    </source>
</evidence>
<comment type="similarity">
    <text evidence="3">Belongs to the peptidase M35 family.</text>
</comment>
<evidence type="ECO:0000256" key="14">
    <source>
        <dbReference type="PIRSR" id="PIRSR601384-1"/>
    </source>
</evidence>
<keyword evidence="11 15" id="KW-0862">Zinc</keyword>
<keyword evidence="5" id="KW-0964">Secreted</keyword>
<dbReference type="CDD" id="cd11008">
    <property type="entry name" value="M35_deuterolysin_like"/>
    <property type="match status" value="1"/>
</dbReference>
<feature type="chain" id="PRO_5025007805" description="deuterolysin" evidence="16">
    <location>
        <begin position="18"/>
        <end position="355"/>
    </location>
</feature>
<keyword evidence="13" id="KW-0865">Zymogen</keyword>
<keyword evidence="12" id="KW-0482">Metalloprotease</keyword>
<evidence type="ECO:0000256" key="4">
    <source>
        <dbReference type="ARBA" id="ARBA00012431"/>
    </source>
</evidence>
<evidence type="ECO:0000256" key="1">
    <source>
        <dbReference type="ARBA" id="ARBA00001187"/>
    </source>
</evidence>
<evidence type="ECO:0000313" key="18">
    <source>
        <dbReference type="EMBL" id="TQN66162.1"/>
    </source>
</evidence>
<evidence type="ECO:0000256" key="10">
    <source>
        <dbReference type="ARBA" id="ARBA00022801"/>
    </source>
</evidence>
<evidence type="ECO:0000256" key="16">
    <source>
        <dbReference type="SAM" id="SignalP"/>
    </source>
</evidence>
<evidence type="ECO:0000256" key="7">
    <source>
        <dbReference type="ARBA" id="ARBA00022685"/>
    </source>
</evidence>
<dbReference type="EMBL" id="PUHP01001310">
    <property type="protein sequence ID" value="TQN66162.1"/>
    <property type="molecule type" value="Genomic_DNA"/>
</dbReference>
<evidence type="ECO:0000256" key="2">
    <source>
        <dbReference type="ARBA" id="ARBA00004613"/>
    </source>
</evidence>
<reference evidence="18 19" key="1">
    <citation type="journal article" date="2019" name="Sci. Rep.">
        <title>Colletotrichum shisoi sp. nov., an anthracnose pathogen of Perilla frutescens in Japan: molecular phylogenetic, morphological and genomic evidence.</title>
        <authorList>
            <person name="Gan P."/>
            <person name="Tsushima A."/>
            <person name="Hiroyama R."/>
            <person name="Narusaka M."/>
            <person name="Takano Y."/>
            <person name="Narusaka Y."/>
            <person name="Kawaradani M."/>
            <person name="Damm U."/>
            <person name="Shirasu K."/>
        </authorList>
    </citation>
    <scope>NUCLEOTIDE SEQUENCE [LARGE SCALE GENOMIC DNA]</scope>
    <source>
        <strain evidence="18 19">PG-2018a</strain>
    </source>
</reference>
<evidence type="ECO:0000256" key="9">
    <source>
        <dbReference type="ARBA" id="ARBA00022729"/>
    </source>
</evidence>
<feature type="binding site" evidence="15">
    <location>
        <position position="317"/>
    </location>
    <ligand>
        <name>Zn(2+)</name>
        <dbReference type="ChEBI" id="CHEBI:29105"/>
        <note>catalytic</note>
    </ligand>
</feature>
<dbReference type="Proteomes" id="UP000326340">
    <property type="component" value="Unassembled WGS sequence"/>
</dbReference>
<comment type="subcellular location">
    <subcellularLocation>
        <location evidence="2">Secreted</location>
    </subcellularLocation>
</comment>
<name>A0A5Q4BGT7_9PEZI</name>
<evidence type="ECO:0000256" key="3">
    <source>
        <dbReference type="ARBA" id="ARBA00010279"/>
    </source>
</evidence>
<comment type="cofactor">
    <cofactor evidence="15">
        <name>Zn(2+)</name>
        <dbReference type="ChEBI" id="CHEBI:29105"/>
    </cofactor>
    <text evidence="15">Binds 1 zinc ion per subunit.</text>
</comment>
<dbReference type="GO" id="GO:0006508">
    <property type="term" value="P:proteolysis"/>
    <property type="evidence" value="ECO:0007669"/>
    <property type="project" value="UniProtKB-KW"/>
</dbReference>
<keyword evidence="9 16" id="KW-0732">Signal</keyword>
<dbReference type="InterPro" id="IPR029463">
    <property type="entry name" value="Lys_MEP"/>
</dbReference>
<dbReference type="GO" id="GO:0005576">
    <property type="term" value="C:extracellular region"/>
    <property type="evidence" value="ECO:0007669"/>
    <property type="project" value="UniProtKB-SubCell"/>
</dbReference>
<feature type="binding site" evidence="15">
    <location>
        <position position="311"/>
    </location>
    <ligand>
        <name>Zn(2+)</name>
        <dbReference type="ChEBI" id="CHEBI:29105"/>
        <note>catalytic</note>
    </ligand>
</feature>
<dbReference type="AlphaFoldDB" id="A0A5Q4BGT7"/>
<comment type="caution">
    <text evidence="18">The sequence shown here is derived from an EMBL/GenBank/DDBJ whole genome shotgun (WGS) entry which is preliminary data.</text>
</comment>
<evidence type="ECO:0000256" key="8">
    <source>
        <dbReference type="ARBA" id="ARBA00022723"/>
    </source>
</evidence>
<dbReference type="InterPro" id="IPR001384">
    <property type="entry name" value="Peptidase_M35"/>
</dbReference>
<dbReference type="SUPFAM" id="SSF55486">
    <property type="entry name" value="Metalloproteases ('zincins'), catalytic domain"/>
    <property type="match status" value="1"/>
</dbReference>
<dbReference type="InterPro" id="IPR024079">
    <property type="entry name" value="MetalloPept_cat_dom_sf"/>
</dbReference>
<gene>
    <name evidence="18" type="ORF">CSHISOI_09265</name>
</gene>